<reference evidence="2 3" key="1">
    <citation type="submission" date="2019-10" db="EMBL/GenBank/DDBJ databases">
        <title>Georgenia wutianyii sp. nov. and Georgenia yuyongxinii sp. nov. isolated from plateau pika (Ochotona curzoniae) in the Qinghai-Tibet plateau of China.</title>
        <authorList>
            <person name="Tian Z."/>
        </authorList>
    </citation>
    <scope>NUCLEOTIDE SEQUENCE [LARGE SCALE GENOMIC DNA]</scope>
    <source>
        <strain evidence="2 3">DSM 21501</strain>
    </source>
</reference>
<accession>A0A7J5ULE6</accession>
<comment type="caution">
    <text evidence="2">The sequence shown here is derived from an EMBL/GenBank/DDBJ whole genome shotgun (WGS) entry which is preliminary data.</text>
</comment>
<dbReference type="EMBL" id="WHJE01000089">
    <property type="protein sequence ID" value="KAE8763185.1"/>
    <property type="molecule type" value="Genomic_DNA"/>
</dbReference>
<gene>
    <name evidence="2" type="ORF">GB883_15470</name>
</gene>
<dbReference type="PROSITE" id="PS51257">
    <property type="entry name" value="PROKAR_LIPOPROTEIN"/>
    <property type="match status" value="1"/>
</dbReference>
<dbReference type="RefSeq" id="WP_152204661.1">
    <property type="nucleotide sequence ID" value="NZ_VUKF01000065.1"/>
</dbReference>
<evidence type="ECO:0000313" key="3">
    <source>
        <dbReference type="Proteomes" id="UP000451860"/>
    </source>
</evidence>
<feature type="signal peptide" evidence="1">
    <location>
        <begin position="1"/>
        <end position="25"/>
    </location>
</feature>
<dbReference type="Proteomes" id="UP000451860">
    <property type="component" value="Unassembled WGS sequence"/>
</dbReference>
<proteinExistence type="predicted"/>
<evidence type="ECO:0000313" key="2">
    <source>
        <dbReference type="EMBL" id="KAE8763185.1"/>
    </source>
</evidence>
<organism evidence="2 3">
    <name type="scientific">Georgenia thermotolerans</name>
    <dbReference type="NCBI Taxonomy" id="527326"/>
    <lineage>
        <taxon>Bacteria</taxon>
        <taxon>Bacillati</taxon>
        <taxon>Actinomycetota</taxon>
        <taxon>Actinomycetes</taxon>
        <taxon>Micrococcales</taxon>
        <taxon>Bogoriellaceae</taxon>
        <taxon>Georgenia</taxon>
    </lineage>
</organism>
<dbReference type="AlphaFoldDB" id="A0A7J5ULE6"/>
<protein>
    <submittedName>
        <fullName evidence="2">Uncharacterized protein</fullName>
    </submittedName>
</protein>
<feature type="chain" id="PRO_5039291813" evidence="1">
    <location>
        <begin position="26"/>
        <end position="153"/>
    </location>
</feature>
<sequence>MGRPLRSAAVLAAVIMLATSGCTESAPPELAALDRPAGGTDALPAQIQPPEGLRTFRYVGDSDAAAVYAARGPADRPWCVLLVSAQPEGKISTWPASSACTDDEQFARRGVATSVVGVSGEPAAALLLPDGFSGEVEQGWQIVGANLAVPLAP</sequence>
<evidence type="ECO:0000256" key="1">
    <source>
        <dbReference type="SAM" id="SignalP"/>
    </source>
</evidence>
<keyword evidence="3" id="KW-1185">Reference proteome</keyword>
<name>A0A7J5ULE6_9MICO</name>
<dbReference type="OrthoDB" id="9982558at2"/>
<keyword evidence="1" id="KW-0732">Signal</keyword>